<dbReference type="Gene3D" id="3.40.50.300">
    <property type="entry name" value="P-loop containing nucleotide triphosphate hydrolases"/>
    <property type="match status" value="1"/>
</dbReference>
<dbReference type="Proteomes" id="UP000224567">
    <property type="component" value="Unassembled WGS sequence"/>
</dbReference>
<evidence type="ECO:0000313" key="1">
    <source>
        <dbReference type="EMBL" id="PHT45032.1"/>
    </source>
</evidence>
<comment type="caution">
    <text evidence="1">The sequence shown here is derived from an EMBL/GenBank/DDBJ whole genome shotgun (WGS) entry which is preliminary data.</text>
</comment>
<reference evidence="2" key="2">
    <citation type="journal article" date="2017" name="J. Anim. Genet.">
        <title>Multiple reference genome sequences of hot pepper reveal the massive evolution of plant disease resistance genes by retroduplication.</title>
        <authorList>
            <person name="Kim S."/>
            <person name="Park J."/>
            <person name="Yeom S.-I."/>
            <person name="Kim Y.-M."/>
            <person name="Seo E."/>
            <person name="Kim K.-T."/>
            <person name="Kim M.-S."/>
            <person name="Lee J.M."/>
            <person name="Cheong K."/>
            <person name="Shin H.-S."/>
            <person name="Kim S.-B."/>
            <person name="Han K."/>
            <person name="Lee J."/>
            <person name="Park M."/>
            <person name="Lee H.-A."/>
            <person name="Lee H.-Y."/>
            <person name="Lee Y."/>
            <person name="Oh S."/>
            <person name="Lee J.H."/>
            <person name="Choi E."/>
            <person name="Choi E."/>
            <person name="Lee S.E."/>
            <person name="Jeon J."/>
            <person name="Kim H."/>
            <person name="Choi G."/>
            <person name="Song H."/>
            <person name="Lee J."/>
            <person name="Lee S.-C."/>
            <person name="Kwon J.-K."/>
            <person name="Lee H.-Y."/>
            <person name="Koo N."/>
            <person name="Hong Y."/>
            <person name="Kim R.W."/>
            <person name="Kang W.-H."/>
            <person name="Huh J.H."/>
            <person name="Kang B.-C."/>
            <person name="Yang T.-J."/>
            <person name="Lee Y.-H."/>
            <person name="Bennetzen J.L."/>
            <person name="Choi D."/>
        </authorList>
    </citation>
    <scope>NUCLEOTIDE SEQUENCE [LARGE SCALE GENOMIC DNA]</scope>
    <source>
        <strain evidence="2">cv. PBC81</strain>
    </source>
</reference>
<gene>
    <name evidence="1" type="ORF">CQW23_14190</name>
</gene>
<reference evidence="1 2" key="1">
    <citation type="journal article" date="2017" name="Genome Biol.">
        <title>New reference genome sequences of hot pepper reveal the massive evolution of plant disease-resistance genes by retroduplication.</title>
        <authorList>
            <person name="Kim S."/>
            <person name="Park J."/>
            <person name="Yeom S.I."/>
            <person name="Kim Y.M."/>
            <person name="Seo E."/>
            <person name="Kim K.T."/>
            <person name="Kim M.S."/>
            <person name="Lee J.M."/>
            <person name="Cheong K."/>
            <person name="Shin H.S."/>
            <person name="Kim S.B."/>
            <person name="Han K."/>
            <person name="Lee J."/>
            <person name="Park M."/>
            <person name="Lee H.A."/>
            <person name="Lee H.Y."/>
            <person name="Lee Y."/>
            <person name="Oh S."/>
            <person name="Lee J.H."/>
            <person name="Choi E."/>
            <person name="Choi E."/>
            <person name="Lee S.E."/>
            <person name="Jeon J."/>
            <person name="Kim H."/>
            <person name="Choi G."/>
            <person name="Song H."/>
            <person name="Lee J."/>
            <person name="Lee S.C."/>
            <person name="Kwon J.K."/>
            <person name="Lee H.Y."/>
            <person name="Koo N."/>
            <person name="Hong Y."/>
            <person name="Kim R.W."/>
            <person name="Kang W.H."/>
            <person name="Huh J.H."/>
            <person name="Kang B.C."/>
            <person name="Yang T.J."/>
            <person name="Lee Y.H."/>
            <person name="Bennetzen J.L."/>
            <person name="Choi D."/>
        </authorList>
    </citation>
    <scope>NUCLEOTIDE SEQUENCE [LARGE SCALE GENOMIC DNA]</scope>
    <source>
        <strain evidence="2">cv. PBC81</strain>
    </source>
</reference>
<sequence length="87" mass="9860">MGKTRRKMEVVSPVPTDIVIANSVEPLHICEIAQELNIKSQHCDLYGKNEDKKSNVIVIHRCGSFMFSMAKEIDFFPKPTGAIIRAW</sequence>
<dbReference type="AlphaFoldDB" id="A0A2G2WII2"/>
<dbReference type="STRING" id="33114.A0A2G2WII2"/>
<accession>A0A2G2WII2</accession>
<proteinExistence type="predicted"/>
<dbReference type="InterPro" id="IPR027417">
    <property type="entry name" value="P-loop_NTPase"/>
</dbReference>
<keyword evidence="2" id="KW-1185">Reference proteome</keyword>
<evidence type="ECO:0000313" key="2">
    <source>
        <dbReference type="Proteomes" id="UP000224567"/>
    </source>
</evidence>
<organism evidence="1 2">
    <name type="scientific">Capsicum baccatum</name>
    <name type="common">Peruvian pepper</name>
    <dbReference type="NCBI Taxonomy" id="33114"/>
    <lineage>
        <taxon>Eukaryota</taxon>
        <taxon>Viridiplantae</taxon>
        <taxon>Streptophyta</taxon>
        <taxon>Embryophyta</taxon>
        <taxon>Tracheophyta</taxon>
        <taxon>Spermatophyta</taxon>
        <taxon>Magnoliopsida</taxon>
        <taxon>eudicotyledons</taxon>
        <taxon>Gunneridae</taxon>
        <taxon>Pentapetalae</taxon>
        <taxon>asterids</taxon>
        <taxon>lamiids</taxon>
        <taxon>Solanales</taxon>
        <taxon>Solanaceae</taxon>
        <taxon>Solanoideae</taxon>
        <taxon>Capsiceae</taxon>
        <taxon>Capsicum</taxon>
    </lineage>
</organism>
<protein>
    <submittedName>
        <fullName evidence="1">Uncharacterized protein</fullName>
    </submittedName>
</protein>
<name>A0A2G2WII2_CAPBA</name>
<dbReference type="EMBL" id="MLFT02000006">
    <property type="protein sequence ID" value="PHT45032.1"/>
    <property type="molecule type" value="Genomic_DNA"/>
</dbReference>
<dbReference type="OrthoDB" id="5126881at2759"/>